<dbReference type="PROSITE" id="PS51318">
    <property type="entry name" value="TAT"/>
    <property type="match status" value="1"/>
</dbReference>
<evidence type="ECO:0000313" key="3">
    <source>
        <dbReference type="Proteomes" id="UP000286732"/>
    </source>
</evidence>
<evidence type="ECO:0000313" key="2">
    <source>
        <dbReference type="EMBL" id="RTZ79186.1"/>
    </source>
</evidence>
<protein>
    <submittedName>
        <fullName evidence="2">Xanthine dehydrogenase family protein molybdopterin-binding subunit</fullName>
    </submittedName>
</protein>
<dbReference type="InterPro" id="IPR012368">
    <property type="entry name" value="OxRdtase_Mopterin-bd_su_IorB"/>
</dbReference>
<organism evidence="2 3">
    <name type="scientific">SAR324 cluster bacterium</name>
    <dbReference type="NCBI Taxonomy" id="2024889"/>
    <lineage>
        <taxon>Bacteria</taxon>
        <taxon>Deltaproteobacteria</taxon>
        <taxon>SAR324 cluster</taxon>
    </lineage>
</organism>
<reference evidence="2 3" key="1">
    <citation type="submission" date="2018-06" db="EMBL/GenBank/DDBJ databases">
        <title>Combined omics and stable isotope probing to characterize newly discovered Mariana Back-Arc vent microbial communities.</title>
        <authorList>
            <person name="Trembath-Reichert E."/>
            <person name="Huber J.A."/>
        </authorList>
    </citation>
    <scope>NUCLEOTIDE SEQUENCE [LARGE SCALE GENOMIC DNA]</scope>
    <source>
        <strain evidence="2">MAG 63_2</strain>
    </source>
</reference>
<dbReference type="EMBL" id="QNZM01000243">
    <property type="protein sequence ID" value="RTZ79186.1"/>
    <property type="molecule type" value="Genomic_DNA"/>
</dbReference>
<dbReference type="PANTHER" id="PTHR47495:SF2">
    <property type="entry name" value="ALDEHYDE DEHYDROGENASE"/>
    <property type="match status" value="1"/>
</dbReference>
<sequence length="732" mass="80427">MIKPDTPVNHQPTLSRRRFIAGTSGLTFMISMGDFLSDNLASATENPERNKSRGANITVWVKINSEGMITILNPSAEMGQGSMTALAVLIAEEMDADWSKVRVEQSPIDPKIYGRPGWGGRGYHMITVGSMTVRGYFMPLRQAGAKARYVLLKNAAMNWKVPLTELKTEPGMVIHRPTNRRMSYGEIASFAKTVKDIPEIPEMSLKRPGEFRLIGKFVPRIDIPEKVDGSALYSMDVIVPNMLYATILRTPVNGNRPMSFNEKEIRSMSGIQKIVPLEHGVGILGKRYEDLLLAKRSLKVNWSQGASAEIFDSEKILEGYAKVASSRKKRGHVLAQKGDADSALQKAHRTYSADYLSDHVYHAQMEPLNAIVAVNPAGDGAEIWAGTQSPTGAIKEVAQLLGTSPRKIKLHPCFLGGGFGRRSMSDYIVEAAELSKAVRKPVKLIWSREDDLQYGAFRPMCLQRLDAGVDADGNLIAWKHSIIGDGRRLLSSGAKTPYYDIPNQHIEIIGLNHGVRLKHWRAVGHGFTKFAIESFIDEIAVSEGVDPYQFHRQVMRNSPRALKVLETAADLAGWGRTPSDGHAFGISFAERSGSMAACVAEVSLEKSSGKIRVHRIWSSLDAGIVVQPDNAVAQMESAIIYGLSSVLSERVTFKDGKVQQSNFHNYRVMRMADVPEEIHVKLIDSNESPTGIGETGLPITGGAVANAVAALSGIRLRHLPFTPERVKKALES</sequence>
<dbReference type="AlphaFoldDB" id="A0A432G601"/>
<dbReference type="GO" id="GO:0016491">
    <property type="term" value="F:oxidoreductase activity"/>
    <property type="evidence" value="ECO:0007669"/>
    <property type="project" value="InterPro"/>
</dbReference>
<dbReference type="PANTHER" id="PTHR47495">
    <property type="entry name" value="ALDEHYDE DEHYDROGENASE"/>
    <property type="match status" value="1"/>
</dbReference>
<dbReference type="InterPro" id="IPR000674">
    <property type="entry name" value="Ald_Oxase/Xan_DH_a/b"/>
</dbReference>
<name>A0A432G601_9DELT</name>
<dbReference type="Gene3D" id="3.90.1170.50">
    <property type="entry name" value="Aldehyde oxidase/xanthine dehydrogenase, a/b hammerhead"/>
    <property type="match status" value="1"/>
</dbReference>
<accession>A0A432G601</accession>
<dbReference type="InterPro" id="IPR037165">
    <property type="entry name" value="AldOxase/xan_DH_Mopterin-bd_sf"/>
</dbReference>
<dbReference type="Pfam" id="PF02738">
    <property type="entry name" value="MoCoBD_1"/>
    <property type="match status" value="1"/>
</dbReference>
<dbReference type="Pfam" id="PF20256">
    <property type="entry name" value="MoCoBD_2"/>
    <property type="match status" value="2"/>
</dbReference>
<dbReference type="InterPro" id="IPR006311">
    <property type="entry name" value="TAT_signal"/>
</dbReference>
<dbReference type="InterPro" id="IPR008274">
    <property type="entry name" value="AldOxase/xan_DH_MoCoBD1"/>
</dbReference>
<dbReference type="InterPro" id="IPR052516">
    <property type="entry name" value="N-heterocyclic_Hydroxylase"/>
</dbReference>
<gene>
    <name evidence="2" type="ORF">DSY98_06305</name>
</gene>
<dbReference type="Proteomes" id="UP000286732">
    <property type="component" value="Unassembled WGS sequence"/>
</dbReference>
<feature type="domain" description="Aldehyde oxidase/xanthine dehydrogenase a/b hammerhead" evidence="1">
    <location>
        <begin position="228"/>
        <end position="306"/>
    </location>
</feature>
<evidence type="ECO:0000259" key="1">
    <source>
        <dbReference type="SMART" id="SM01008"/>
    </source>
</evidence>
<dbReference type="SMART" id="SM01008">
    <property type="entry name" value="Ald_Xan_dh_C"/>
    <property type="match status" value="1"/>
</dbReference>
<dbReference type="PIRSF" id="PIRSF036389">
    <property type="entry name" value="IOR_B"/>
    <property type="match status" value="1"/>
</dbReference>
<comment type="caution">
    <text evidence="2">The sequence shown here is derived from an EMBL/GenBank/DDBJ whole genome shotgun (WGS) entry which is preliminary data.</text>
</comment>
<dbReference type="InterPro" id="IPR046867">
    <property type="entry name" value="AldOxase/xan_DH_MoCoBD2"/>
</dbReference>
<proteinExistence type="predicted"/>
<dbReference type="SUPFAM" id="SSF56003">
    <property type="entry name" value="Molybdenum cofactor-binding domain"/>
    <property type="match status" value="2"/>
</dbReference>
<dbReference type="Gene3D" id="3.30.365.10">
    <property type="entry name" value="Aldehyde oxidase/xanthine dehydrogenase, molybdopterin binding domain"/>
    <property type="match status" value="4"/>
</dbReference>